<dbReference type="AlphaFoldDB" id="V8BEE1"/>
<proteinExistence type="predicted"/>
<accession>V8BEE1</accession>
<gene>
    <name evidence="1" type="ORF">HMPREF1195_01010</name>
</gene>
<dbReference type="OrthoDB" id="2222711at2"/>
<evidence type="ECO:0000313" key="2">
    <source>
        <dbReference type="Proteomes" id="UP000018716"/>
    </source>
</evidence>
<reference evidence="1 2" key="1">
    <citation type="submission" date="2013-10" db="EMBL/GenBank/DDBJ databases">
        <title>The Genome Sequence of Streptococcus parasanguinis CC87K.</title>
        <authorList>
            <consortium name="The Broad Institute Genomics Platform"/>
            <person name="Earl A."/>
            <person name="Allen-Vercoe E."/>
            <person name="Daigneault M."/>
            <person name="Young S.K."/>
            <person name="Zeng Q."/>
            <person name="Gargeya S."/>
            <person name="Fitzgerald M."/>
            <person name="Abouelleil A."/>
            <person name="Alvarado L."/>
            <person name="Chapman S.B."/>
            <person name="Gainer-Dewar J."/>
            <person name="Goldberg J."/>
            <person name="Griggs A."/>
            <person name="Gujja S."/>
            <person name="Hansen M."/>
            <person name="Howarth C."/>
            <person name="Imamovic A."/>
            <person name="Ireland A."/>
            <person name="Larimer J."/>
            <person name="McCowan C."/>
            <person name="Murphy C."/>
            <person name="Pearson M."/>
            <person name="Poon T.W."/>
            <person name="Priest M."/>
            <person name="Roberts A."/>
            <person name="Saif S."/>
            <person name="Shea T."/>
            <person name="Sykes S."/>
            <person name="Wortman J."/>
            <person name="Nusbaum C."/>
            <person name="Birren B."/>
        </authorList>
    </citation>
    <scope>NUCLEOTIDE SEQUENCE [LARGE SCALE GENOMIC DNA]</scope>
    <source>
        <strain evidence="1 2">CC87K</strain>
    </source>
</reference>
<protein>
    <submittedName>
        <fullName evidence="1">Uncharacterized protein</fullName>
    </submittedName>
</protein>
<comment type="caution">
    <text evidence="1">The sequence shown here is derived from an EMBL/GenBank/DDBJ whole genome shotgun (WGS) entry which is preliminary data.</text>
</comment>
<organism evidence="1 2">
    <name type="scientific">Streptococcus parasanguinis CC87K</name>
    <dbReference type="NCBI Taxonomy" id="1073372"/>
    <lineage>
        <taxon>Bacteria</taxon>
        <taxon>Bacillati</taxon>
        <taxon>Bacillota</taxon>
        <taxon>Bacilli</taxon>
        <taxon>Lactobacillales</taxon>
        <taxon>Streptococcaceae</taxon>
        <taxon>Streptococcus</taxon>
    </lineage>
</organism>
<keyword evidence="2" id="KW-1185">Reference proteome</keyword>
<dbReference type="RefSeq" id="WP_023918842.1">
    <property type="nucleotide sequence ID" value="NZ_KI669401.1"/>
</dbReference>
<sequence length="90" mass="10777">MAYQQEERETVVRYDEQDNAWYFESNVRRHISKFLKMAKAFEELHEEKEAGRVVSIRAKLSDLDNFSVSPFVRNKRKGQTNNLIHAQNRF</sequence>
<dbReference type="PATRIC" id="fig|1073372.3.peg.1035"/>
<evidence type="ECO:0000313" key="1">
    <source>
        <dbReference type="EMBL" id="ETD12876.1"/>
    </source>
</evidence>
<dbReference type="Proteomes" id="UP000018716">
    <property type="component" value="Unassembled WGS sequence"/>
</dbReference>
<dbReference type="EMBL" id="AZJD01000004">
    <property type="protein sequence ID" value="ETD12876.1"/>
    <property type="molecule type" value="Genomic_DNA"/>
</dbReference>
<dbReference type="HOGENOM" id="CLU_170200_0_0_9"/>
<name>V8BEE1_STRPA</name>